<reference evidence="7" key="1">
    <citation type="submission" date="2023-08" db="EMBL/GenBank/DDBJ databases">
        <title>A de novo genome assembly of Solanum verrucosum Schlechtendal, a Mexican diploid species geographically isolated from the other diploid A-genome species in potato relatives.</title>
        <authorList>
            <person name="Hosaka K."/>
        </authorList>
    </citation>
    <scope>NUCLEOTIDE SEQUENCE</scope>
    <source>
        <tissue evidence="7">Young leaves</tissue>
    </source>
</reference>
<feature type="transmembrane region" description="Helical" evidence="6">
    <location>
        <begin position="60"/>
        <end position="84"/>
    </location>
</feature>
<comment type="subcellular location">
    <subcellularLocation>
        <location evidence="1">Membrane</location>
        <topology evidence="1">Multi-pass membrane protein</topology>
    </subcellularLocation>
</comment>
<keyword evidence="8" id="KW-1185">Reference proteome</keyword>
<dbReference type="InterPro" id="IPR045069">
    <property type="entry name" value="MATE_euk"/>
</dbReference>
<keyword evidence="3 6" id="KW-0812">Transmembrane</keyword>
<organism evidence="7 8">
    <name type="scientific">Solanum verrucosum</name>
    <dbReference type="NCBI Taxonomy" id="315347"/>
    <lineage>
        <taxon>Eukaryota</taxon>
        <taxon>Viridiplantae</taxon>
        <taxon>Streptophyta</taxon>
        <taxon>Embryophyta</taxon>
        <taxon>Tracheophyta</taxon>
        <taxon>Spermatophyta</taxon>
        <taxon>Magnoliopsida</taxon>
        <taxon>eudicotyledons</taxon>
        <taxon>Gunneridae</taxon>
        <taxon>Pentapetalae</taxon>
        <taxon>asterids</taxon>
        <taxon>lamiids</taxon>
        <taxon>Solanales</taxon>
        <taxon>Solanaceae</taxon>
        <taxon>Solanoideae</taxon>
        <taxon>Solaneae</taxon>
        <taxon>Solanum</taxon>
    </lineage>
</organism>
<feature type="transmembrane region" description="Helical" evidence="6">
    <location>
        <begin position="204"/>
        <end position="228"/>
    </location>
</feature>
<evidence type="ECO:0000256" key="4">
    <source>
        <dbReference type="ARBA" id="ARBA00022989"/>
    </source>
</evidence>
<dbReference type="Pfam" id="PF01554">
    <property type="entry name" value="MatE"/>
    <property type="match status" value="2"/>
</dbReference>
<sequence length="435" mass="47628">MEEELPQSLKLEKKWQISWDALSQELKKTSRIVAPMVAVTVFQYLLQVVSIIMVGHLGQLTLSSVAIATSLTNVTGFSLLSGLVGGLETLCGQAYGAKQYHKLSTYTYTAIISLFLVCLPICVLWFFMDKLLILIGQDHEISIEARKYAIWAIPALFGGAISKPLVRYLQTQSLILPMLLSSLAVLCLHLPISWGFIFKLELGNIGAAIAFSVSTWLYVLFLALHVSFSTSCEKTRTPFSMDVFLGIKEFFRLAVPSAVMVCLKWWSLEVLTLLSGLLPNPTLEASVLSICLTISTLHFTIPYGFGAAASTRVSNELGAGNPQRARMAVQVVMILAVIETVVLSTNSLQAVISGIARGSGWQHIGAYINLGAFYLIAIPLAVVLGFTLHMKAKGLWIGIVVGSTIQSIILSIVTCFTDWEKQAKKARERIHEGTR</sequence>
<feature type="transmembrane region" description="Helical" evidence="6">
    <location>
        <begin position="32"/>
        <end position="54"/>
    </location>
</feature>
<dbReference type="GO" id="GO:0042910">
    <property type="term" value="F:xenobiotic transmembrane transporter activity"/>
    <property type="evidence" value="ECO:0007669"/>
    <property type="project" value="InterPro"/>
</dbReference>
<evidence type="ECO:0000313" key="7">
    <source>
        <dbReference type="EMBL" id="WMV16884.1"/>
    </source>
</evidence>
<evidence type="ECO:0000256" key="1">
    <source>
        <dbReference type="ARBA" id="ARBA00004141"/>
    </source>
</evidence>
<evidence type="ECO:0000256" key="3">
    <source>
        <dbReference type="ARBA" id="ARBA00022692"/>
    </source>
</evidence>
<dbReference type="GO" id="GO:0015297">
    <property type="term" value="F:antiporter activity"/>
    <property type="evidence" value="ECO:0007669"/>
    <property type="project" value="InterPro"/>
</dbReference>
<keyword evidence="5 6" id="KW-0472">Membrane</keyword>
<gene>
    <name evidence="7" type="ORF">MTR67_010269</name>
</gene>
<dbReference type="GO" id="GO:0016020">
    <property type="term" value="C:membrane"/>
    <property type="evidence" value="ECO:0007669"/>
    <property type="project" value="UniProtKB-SubCell"/>
</dbReference>
<dbReference type="NCBIfam" id="TIGR00797">
    <property type="entry name" value="matE"/>
    <property type="match status" value="1"/>
</dbReference>
<dbReference type="AlphaFoldDB" id="A0AAF0TFK8"/>
<dbReference type="InterPro" id="IPR002528">
    <property type="entry name" value="MATE_fam"/>
</dbReference>
<feature type="transmembrane region" description="Helical" evidence="6">
    <location>
        <begin position="178"/>
        <end position="198"/>
    </location>
</feature>
<feature type="transmembrane region" description="Helical" evidence="6">
    <location>
        <begin position="395"/>
        <end position="419"/>
    </location>
</feature>
<feature type="transmembrane region" description="Helical" evidence="6">
    <location>
        <begin position="148"/>
        <end position="166"/>
    </location>
</feature>
<dbReference type="CDD" id="cd13132">
    <property type="entry name" value="MATE_eukaryotic"/>
    <property type="match status" value="1"/>
</dbReference>
<feature type="transmembrane region" description="Helical" evidence="6">
    <location>
        <begin position="364"/>
        <end position="388"/>
    </location>
</feature>
<evidence type="ECO:0000256" key="6">
    <source>
        <dbReference type="SAM" id="Phobius"/>
    </source>
</evidence>
<evidence type="ECO:0000256" key="5">
    <source>
        <dbReference type="ARBA" id="ARBA00023136"/>
    </source>
</evidence>
<feature type="transmembrane region" description="Helical" evidence="6">
    <location>
        <begin position="249"/>
        <end position="267"/>
    </location>
</feature>
<feature type="transmembrane region" description="Helical" evidence="6">
    <location>
        <begin position="327"/>
        <end position="352"/>
    </location>
</feature>
<evidence type="ECO:0000313" key="8">
    <source>
        <dbReference type="Proteomes" id="UP001234989"/>
    </source>
</evidence>
<dbReference type="GO" id="GO:1990961">
    <property type="term" value="P:xenobiotic detoxification by transmembrane export across the plasma membrane"/>
    <property type="evidence" value="ECO:0007669"/>
    <property type="project" value="InterPro"/>
</dbReference>
<keyword evidence="4 6" id="KW-1133">Transmembrane helix</keyword>
<comment type="similarity">
    <text evidence="2">Belongs to the multi antimicrobial extrusion (MATE) (TC 2.A.66.1) family.</text>
</comment>
<dbReference type="PANTHER" id="PTHR11206">
    <property type="entry name" value="MULTIDRUG RESISTANCE PROTEIN"/>
    <property type="match status" value="1"/>
</dbReference>
<feature type="transmembrane region" description="Helical" evidence="6">
    <location>
        <begin position="287"/>
        <end position="306"/>
    </location>
</feature>
<evidence type="ECO:0000256" key="2">
    <source>
        <dbReference type="ARBA" id="ARBA00010199"/>
    </source>
</evidence>
<name>A0AAF0TFK8_SOLVR</name>
<dbReference type="Proteomes" id="UP001234989">
    <property type="component" value="Chromosome 2"/>
</dbReference>
<dbReference type="EMBL" id="CP133613">
    <property type="protein sequence ID" value="WMV16884.1"/>
    <property type="molecule type" value="Genomic_DNA"/>
</dbReference>
<evidence type="ECO:0008006" key="9">
    <source>
        <dbReference type="Google" id="ProtNLM"/>
    </source>
</evidence>
<feature type="transmembrane region" description="Helical" evidence="6">
    <location>
        <begin position="105"/>
        <end position="128"/>
    </location>
</feature>
<proteinExistence type="inferred from homology"/>
<accession>A0AAF0TFK8</accession>
<protein>
    <recommendedName>
        <fullName evidence="9">Protein DETOXIFICATION</fullName>
    </recommendedName>
</protein>